<accession>A0A382V568</accession>
<dbReference type="GO" id="GO:0050660">
    <property type="term" value="F:flavin adenine dinucleotide binding"/>
    <property type="evidence" value="ECO:0007669"/>
    <property type="project" value="InterPro"/>
</dbReference>
<dbReference type="InterPro" id="IPR036188">
    <property type="entry name" value="FAD/NAD-bd_sf"/>
</dbReference>
<comment type="similarity">
    <text evidence="1">Belongs to the GMC oxidoreductase family.</text>
</comment>
<gene>
    <name evidence="3" type="ORF">METZ01_LOCUS394444</name>
</gene>
<dbReference type="GO" id="GO:0016614">
    <property type="term" value="F:oxidoreductase activity, acting on CH-OH group of donors"/>
    <property type="evidence" value="ECO:0007669"/>
    <property type="project" value="InterPro"/>
</dbReference>
<feature type="non-terminal residue" evidence="3">
    <location>
        <position position="1"/>
    </location>
</feature>
<dbReference type="AlphaFoldDB" id="A0A382V568"/>
<evidence type="ECO:0000313" key="3">
    <source>
        <dbReference type="EMBL" id="SVD41590.1"/>
    </source>
</evidence>
<dbReference type="Pfam" id="PF05199">
    <property type="entry name" value="GMC_oxred_C"/>
    <property type="match status" value="1"/>
</dbReference>
<dbReference type="InterPro" id="IPR012132">
    <property type="entry name" value="GMC_OxRdtase"/>
</dbReference>
<dbReference type="EMBL" id="UINC01149242">
    <property type="protein sequence ID" value="SVD41590.1"/>
    <property type="molecule type" value="Genomic_DNA"/>
</dbReference>
<name>A0A382V568_9ZZZZ</name>
<dbReference type="Gene3D" id="3.50.50.60">
    <property type="entry name" value="FAD/NAD(P)-binding domain"/>
    <property type="match status" value="1"/>
</dbReference>
<dbReference type="PANTHER" id="PTHR11552:SF147">
    <property type="entry name" value="CHOLINE DEHYDROGENASE, MITOCHONDRIAL"/>
    <property type="match status" value="1"/>
</dbReference>
<dbReference type="PANTHER" id="PTHR11552">
    <property type="entry name" value="GLUCOSE-METHANOL-CHOLINE GMC OXIDOREDUCTASE"/>
    <property type="match status" value="1"/>
</dbReference>
<reference evidence="3" key="1">
    <citation type="submission" date="2018-05" db="EMBL/GenBank/DDBJ databases">
        <authorList>
            <person name="Lanie J.A."/>
            <person name="Ng W.-L."/>
            <person name="Kazmierczak K.M."/>
            <person name="Andrzejewski T.M."/>
            <person name="Davidsen T.M."/>
            <person name="Wayne K.J."/>
            <person name="Tettelin H."/>
            <person name="Glass J.I."/>
            <person name="Rusch D."/>
            <person name="Podicherti R."/>
            <person name="Tsui H.-C.T."/>
            <person name="Winkler M.E."/>
        </authorList>
    </citation>
    <scope>NUCLEOTIDE SEQUENCE</scope>
</reference>
<dbReference type="InterPro" id="IPR007867">
    <property type="entry name" value="GMC_OxRtase_C"/>
</dbReference>
<organism evidence="3">
    <name type="scientific">marine metagenome</name>
    <dbReference type="NCBI Taxonomy" id="408172"/>
    <lineage>
        <taxon>unclassified sequences</taxon>
        <taxon>metagenomes</taxon>
        <taxon>ecological metagenomes</taxon>
    </lineage>
</organism>
<evidence type="ECO:0000259" key="2">
    <source>
        <dbReference type="Pfam" id="PF05199"/>
    </source>
</evidence>
<sequence length="42" mass="4583">SSLRIADASIMPNIVSSNINATVIMIGEKAYKLISNDFKKTK</sequence>
<dbReference type="SUPFAM" id="SSF51905">
    <property type="entry name" value="FAD/NAD(P)-binding domain"/>
    <property type="match status" value="1"/>
</dbReference>
<feature type="domain" description="Glucose-methanol-choline oxidoreductase C-terminal" evidence="2">
    <location>
        <begin position="2"/>
        <end position="27"/>
    </location>
</feature>
<evidence type="ECO:0000256" key="1">
    <source>
        <dbReference type="ARBA" id="ARBA00010790"/>
    </source>
</evidence>
<proteinExistence type="inferred from homology"/>
<protein>
    <recommendedName>
        <fullName evidence="2">Glucose-methanol-choline oxidoreductase C-terminal domain-containing protein</fullName>
    </recommendedName>
</protein>